<dbReference type="InterPro" id="IPR007138">
    <property type="entry name" value="ABM_dom"/>
</dbReference>
<reference evidence="3 4" key="1">
    <citation type="submission" date="2015-04" db="EMBL/GenBank/DDBJ databases">
        <authorList>
            <person name="Syromyatnikov M.Y."/>
            <person name="Popov V.N."/>
        </authorList>
    </citation>
    <scope>NUCLEOTIDE SEQUENCE [LARGE SCALE GENOMIC DNA]</scope>
    <source>
        <strain evidence="3">WF-38-12</strain>
    </source>
</reference>
<sequence length="497" mass="53166">MTTSSDFHGISLQVTITIAPENVPKFLEAFKPAYDKVTAEPECTFFELYQSPESPGVISWVENWSKPVDWLVQNQLTKEYYKEYFAITEPMFLKPRDGIRGVMKDGWHPKGKQGGKESWRGDFKGINQVAGWMGKGKDGNANDQTEHVSRPLASLKDPSSFGPPPKRNGTSAVASPGGPTTPPTTTKPSLRGLGAAVPVQQSSRQAEEPQDRPAPPPLPYRANRTGLETDHLPPPPVRNDANNSVAQPVSSPNTRPSLPPRLPARATGPQSASPPPPPYSETDGAVHMNQGAVSRLGQAGVSVPGLGIGGMGNDHSATAQTNLNKQVNELQSRLGSMSISSPGDSQNRAADSTNGANSYGQTNTYSQNQERLGNSATSPGSAANIRQRGGDQFEAGKKKLNAFNEKHKITERIQSYFEKPPAPGQESASTPPPPPPHPNHPNLSRQSSNIDVEALNKRKPPPPPPPAKKPGLQSKPMVSSSTTTPSPPPLPLGTKPR</sequence>
<dbReference type="OMA" id="MKNGWHP"/>
<evidence type="ECO:0000313" key="4">
    <source>
        <dbReference type="Proteomes" id="UP000054383"/>
    </source>
</evidence>
<dbReference type="Pfam" id="PF03992">
    <property type="entry name" value="ABM"/>
    <property type="match status" value="1"/>
</dbReference>
<evidence type="ECO:0000313" key="3">
    <source>
        <dbReference type="EMBL" id="CRG89204.1"/>
    </source>
</evidence>
<accession>A0A0U1M0Y5</accession>
<keyword evidence="4" id="KW-1185">Reference proteome</keyword>
<feature type="compositionally biased region" description="Polar residues" evidence="1">
    <location>
        <begin position="240"/>
        <end position="254"/>
    </location>
</feature>
<feature type="compositionally biased region" description="Basic and acidic residues" evidence="1">
    <location>
        <begin position="388"/>
        <end position="397"/>
    </location>
</feature>
<feature type="domain" description="ABM" evidence="2">
    <location>
        <begin position="10"/>
        <end position="103"/>
    </location>
</feature>
<dbReference type="STRING" id="28573.A0A0U1M0Y5"/>
<gene>
    <name evidence="3" type="ORF">PISL3812_06240</name>
</gene>
<dbReference type="InterPro" id="IPR011008">
    <property type="entry name" value="Dimeric_a/b-barrel"/>
</dbReference>
<evidence type="ECO:0000256" key="1">
    <source>
        <dbReference type="SAM" id="MobiDB-lite"/>
    </source>
</evidence>
<dbReference type="PROSITE" id="PS51725">
    <property type="entry name" value="ABM"/>
    <property type="match status" value="1"/>
</dbReference>
<dbReference type="SUPFAM" id="SSF54909">
    <property type="entry name" value="Dimeric alpha+beta barrel"/>
    <property type="match status" value="1"/>
</dbReference>
<feature type="region of interest" description="Disordered" evidence="1">
    <location>
        <begin position="129"/>
        <end position="497"/>
    </location>
</feature>
<evidence type="ECO:0000259" key="2">
    <source>
        <dbReference type="PROSITE" id="PS51725"/>
    </source>
</evidence>
<dbReference type="EMBL" id="CVMT01000006">
    <property type="protein sequence ID" value="CRG89204.1"/>
    <property type="molecule type" value="Genomic_DNA"/>
</dbReference>
<dbReference type="Gene3D" id="3.30.70.100">
    <property type="match status" value="1"/>
</dbReference>
<feature type="compositionally biased region" description="Basic and acidic residues" evidence="1">
    <location>
        <begin position="135"/>
        <end position="149"/>
    </location>
</feature>
<feature type="compositionally biased region" description="Polar residues" evidence="1">
    <location>
        <begin position="315"/>
        <end position="381"/>
    </location>
</feature>
<protein>
    <recommendedName>
        <fullName evidence="2">ABM domain-containing protein</fullName>
    </recommendedName>
</protein>
<dbReference type="Proteomes" id="UP000054383">
    <property type="component" value="Unassembled WGS sequence"/>
</dbReference>
<dbReference type="AlphaFoldDB" id="A0A0U1M0Y5"/>
<feature type="compositionally biased region" description="Pro residues" evidence="1">
    <location>
        <begin position="430"/>
        <end position="439"/>
    </location>
</feature>
<dbReference type="OrthoDB" id="3357271at2759"/>
<organism evidence="3 4">
    <name type="scientific">Talaromyces islandicus</name>
    <name type="common">Penicillium islandicum</name>
    <dbReference type="NCBI Taxonomy" id="28573"/>
    <lineage>
        <taxon>Eukaryota</taxon>
        <taxon>Fungi</taxon>
        <taxon>Dikarya</taxon>
        <taxon>Ascomycota</taxon>
        <taxon>Pezizomycotina</taxon>
        <taxon>Eurotiomycetes</taxon>
        <taxon>Eurotiomycetidae</taxon>
        <taxon>Eurotiales</taxon>
        <taxon>Trichocomaceae</taxon>
        <taxon>Talaromyces</taxon>
        <taxon>Talaromyces sect. Islandici</taxon>
    </lineage>
</organism>
<proteinExistence type="predicted"/>
<name>A0A0U1M0Y5_TALIS</name>